<organism evidence="1 2">
    <name type="scientific">Methanoculleus bourgensis</name>
    <dbReference type="NCBI Taxonomy" id="83986"/>
    <lineage>
        <taxon>Archaea</taxon>
        <taxon>Methanobacteriati</taxon>
        <taxon>Methanobacteriota</taxon>
        <taxon>Stenosarchaea group</taxon>
        <taxon>Methanomicrobia</taxon>
        <taxon>Methanomicrobiales</taxon>
        <taxon>Methanomicrobiaceae</taxon>
        <taxon>Methanoculleus</taxon>
    </lineage>
</organism>
<name>A0A0X3BQN9_9EURY</name>
<evidence type="ECO:0000313" key="2">
    <source>
        <dbReference type="Proteomes" id="UP000069850"/>
    </source>
</evidence>
<dbReference type="Proteomes" id="UP000069850">
    <property type="component" value="Chromosome 1"/>
</dbReference>
<sequence>MSSVNDLFAPGVLDTIVKNTSIKKIKLFIKCSGVLYSLHQEIVLFLTDSIHNPSLEVDGTAVCKHTPFILLPDNLFMVIFFHHFYTSRSILLGPRIHHPDGIHALFGTL</sequence>
<dbReference type="KEGG" id="mema:MMAB1_2602"/>
<dbReference type="AlphaFoldDB" id="A0A0X3BQN9"/>
<evidence type="ECO:0000313" key="1">
    <source>
        <dbReference type="EMBL" id="CVK33815.1"/>
    </source>
</evidence>
<protein>
    <submittedName>
        <fullName evidence="1">Uncharacterized protein</fullName>
    </submittedName>
</protein>
<dbReference type="EMBL" id="LT158599">
    <property type="protein sequence ID" value="CVK33815.1"/>
    <property type="molecule type" value="Genomic_DNA"/>
</dbReference>
<accession>A0A0X3BQN9</accession>
<reference evidence="1 2" key="1">
    <citation type="submission" date="2016-01" db="EMBL/GenBank/DDBJ databases">
        <authorList>
            <person name="Manzoor S."/>
        </authorList>
    </citation>
    <scope>NUCLEOTIDE SEQUENCE [LARGE SCALE GENOMIC DNA]</scope>
    <source>
        <strain evidence="1">Methanoculleus sp MAB1</strain>
    </source>
</reference>
<proteinExistence type="predicted"/>
<gene>
    <name evidence="1" type="ORF">MMAB1_2602</name>
</gene>